<dbReference type="NCBIfam" id="TIGR02436">
    <property type="entry name" value="four helix bundle protein"/>
    <property type="match status" value="1"/>
</dbReference>
<dbReference type="PANTHER" id="PTHR38471">
    <property type="entry name" value="FOUR HELIX BUNDLE PROTEIN"/>
    <property type="match status" value="1"/>
</dbReference>
<evidence type="ECO:0000313" key="3">
    <source>
        <dbReference type="Proteomes" id="UP000034881"/>
    </source>
</evidence>
<dbReference type="InterPro" id="IPR012657">
    <property type="entry name" value="23S_rRNA-intervening_sequence"/>
</dbReference>
<keyword evidence="1" id="KW-0472">Membrane</keyword>
<name>A0A0G0T2T6_9BACT</name>
<gene>
    <name evidence="2" type="ORF">UT77_C0012G0042</name>
</gene>
<feature type="transmembrane region" description="Helical" evidence="1">
    <location>
        <begin position="145"/>
        <end position="170"/>
    </location>
</feature>
<accession>A0A0G0T2T6</accession>
<dbReference type="SUPFAM" id="SSF158446">
    <property type="entry name" value="IVS-encoded protein-like"/>
    <property type="match status" value="1"/>
</dbReference>
<dbReference type="Pfam" id="PF05635">
    <property type="entry name" value="23S_rRNA_IVP"/>
    <property type="match status" value="1"/>
</dbReference>
<proteinExistence type="predicted"/>
<dbReference type="AlphaFoldDB" id="A0A0G0T2T6"/>
<keyword evidence="1" id="KW-0812">Transmembrane</keyword>
<dbReference type="InterPro" id="IPR036583">
    <property type="entry name" value="23S_rRNA_IVS_sf"/>
</dbReference>
<evidence type="ECO:0000313" key="2">
    <source>
        <dbReference type="EMBL" id="KKR41415.1"/>
    </source>
</evidence>
<keyword evidence="1" id="KW-1133">Transmembrane helix</keyword>
<evidence type="ECO:0000256" key="1">
    <source>
        <dbReference type="SAM" id="Phobius"/>
    </source>
</evidence>
<dbReference type="PANTHER" id="PTHR38471:SF2">
    <property type="entry name" value="FOUR HELIX BUNDLE PROTEIN"/>
    <property type="match status" value="1"/>
</dbReference>
<comment type="caution">
    <text evidence="2">The sequence shown here is derived from an EMBL/GenBank/DDBJ whole genome shotgun (WGS) entry which is preliminary data.</text>
</comment>
<sequence length="338" mass="37202">MQSNQLTVNNEQLTSKNQLLDRILRFAIDIISLVDKLPRSPAGMNIANQLVRSATSIGANTEEAQGASSRRDFINKMHIALKEAKESKYWLKLIRLSHLQSSYSVERELKEADELCAIFSVIVKKAKVNLLNVKSQMLNANGQSLLEVTVAVAIGTLVVAALTFATIFSLRNANFAKNSAQATKLAQEGIERVRSSRDRNQCIEGLTNVNSWNGSTDCSAVSGSGSIWTYPISGDCDKPDLPQAGFCYFKVNSTTGQLTNIGFSFTPTSSVPLPAQAEGIPTTNPVFKRVILLSDDLNHDKNFTNDDYQNQKEVTVIVTWNDFAGTHESRLTTILRKL</sequence>
<protein>
    <submittedName>
        <fullName evidence="2">TIGR02436 family protein</fullName>
    </submittedName>
</protein>
<dbReference type="Gene3D" id="1.20.1440.60">
    <property type="entry name" value="23S rRNA-intervening sequence"/>
    <property type="match status" value="1"/>
</dbReference>
<reference evidence="2 3" key="1">
    <citation type="journal article" date="2015" name="Nature">
        <title>rRNA introns, odd ribosomes, and small enigmatic genomes across a large radiation of phyla.</title>
        <authorList>
            <person name="Brown C.T."/>
            <person name="Hug L.A."/>
            <person name="Thomas B.C."/>
            <person name="Sharon I."/>
            <person name="Castelle C.J."/>
            <person name="Singh A."/>
            <person name="Wilkins M.J."/>
            <person name="Williams K.H."/>
            <person name="Banfield J.F."/>
        </authorList>
    </citation>
    <scope>NUCLEOTIDE SEQUENCE [LARGE SCALE GENOMIC DNA]</scope>
</reference>
<dbReference type="Proteomes" id="UP000034881">
    <property type="component" value="Unassembled WGS sequence"/>
</dbReference>
<organism evidence="2 3">
    <name type="scientific">Candidatus Daviesbacteria bacterium GW2011_GWC2_40_12</name>
    <dbReference type="NCBI Taxonomy" id="1618431"/>
    <lineage>
        <taxon>Bacteria</taxon>
        <taxon>Candidatus Daviesiibacteriota</taxon>
    </lineage>
</organism>
<dbReference type="EMBL" id="LBYB01000012">
    <property type="protein sequence ID" value="KKR41415.1"/>
    <property type="molecule type" value="Genomic_DNA"/>
</dbReference>